<accession>Q93M52</accession>
<sequence length="212" mass="25243">MADFLNKKIENKVLMLVPSVFNYSNNLEKSLSKFCDDYICLNERPSNSFFIKAGLRINFSPLSFILTFSYYNYILKRITDSFIDTVLIINPEATPVWFVKKLRKKKVKIIFYLWDSIKNKPKNKKLIPYANHVWSFDNIDCQEYKLSYKPLFYSTENNINHSSGQYDLSFIGTLHGDRYEVVNKIFDILNNKKTFKFFYCPSKRLFFFNKIP</sequence>
<name>Q93M52_PROMI</name>
<evidence type="ECO:0000313" key="1">
    <source>
        <dbReference type="EMBL" id="AAK38354.1"/>
    </source>
</evidence>
<dbReference type="AlphaFoldDB" id="Q93M52"/>
<proteinExistence type="predicted"/>
<protein>
    <submittedName>
        <fullName evidence="1">Uncharacterized protein</fullName>
    </submittedName>
</protein>
<reference evidence="1" key="1">
    <citation type="journal article" date="2001" name="Antimicrob. Agents Chemother.">
        <title>Identification of Proteus mirabilis mutants with increased sensitivity to antimicrobial peptides.</title>
        <authorList>
            <person name="McCoy A.J."/>
            <person name="Liu H."/>
            <person name="Falla T.J."/>
            <person name="Gunn J.S."/>
        </authorList>
    </citation>
    <scope>NUCLEOTIDE SEQUENCE</scope>
</reference>
<organism evidence="1">
    <name type="scientific">Proteus mirabilis</name>
    <dbReference type="NCBI Taxonomy" id="584"/>
    <lineage>
        <taxon>Bacteria</taxon>
        <taxon>Pseudomonadati</taxon>
        <taxon>Pseudomonadota</taxon>
        <taxon>Gammaproteobacteria</taxon>
        <taxon>Enterobacterales</taxon>
        <taxon>Morganellaceae</taxon>
        <taxon>Proteus</taxon>
    </lineage>
</organism>
<dbReference type="EMBL" id="AY029614">
    <property type="protein sequence ID" value="AAK38354.1"/>
    <property type="molecule type" value="Genomic_DNA"/>
</dbReference>